<evidence type="ECO:0000313" key="2">
    <source>
        <dbReference type="Proteomes" id="UP001257060"/>
    </source>
</evidence>
<sequence length="57" mass="6629">MYTDAEIKDSDEPVDADECTEMRCAAELGYTLDAISELFEFEEKTVQQHLHNDCKHY</sequence>
<name>A0ABU2GK68_9EURY</name>
<protein>
    <recommendedName>
        <fullName evidence="3">HTH bat-type domain-containing protein</fullName>
    </recommendedName>
</protein>
<evidence type="ECO:0000313" key="1">
    <source>
        <dbReference type="EMBL" id="MDS0301199.1"/>
    </source>
</evidence>
<organism evidence="1 2">
    <name type="scientific">Halogeometricum salsisoli</name>
    <dbReference type="NCBI Taxonomy" id="2950536"/>
    <lineage>
        <taxon>Archaea</taxon>
        <taxon>Methanobacteriati</taxon>
        <taxon>Methanobacteriota</taxon>
        <taxon>Stenosarchaea group</taxon>
        <taxon>Halobacteria</taxon>
        <taxon>Halobacteriales</taxon>
        <taxon>Haloferacaceae</taxon>
        <taxon>Halogeometricum</taxon>
    </lineage>
</organism>
<dbReference type="Proteomes" id="UP001257060">
    <property type="component" value="Unassembled WGS sequence"/>
</dbReference>
<dbReference type="RefSeq" id="WP_310926131.1">
    <property type="nucleotide sequence ID" value="NZ_JAMQOP010000006.1"/>
</dbReference>
<accession>A0ABU2GK68</accession>
<dbReference type="EMBL" id="JAMQOP010000006">
    <property type="protein sequence ID" value="MDS0301199.1"/>
    <property type="molecule type" value="Genomic_DNA"/>
</dbReference>
<comment type="caution">
    <text evidence="1">The sequence shown here is derived from an EMBL/GenBank/DDBJ whole genome shotgun (WGS) entry which is preliminary data.</text>
</comment>
<proteinExistence type="predicted"/>
<reference evidence="1 2" key="1">
    <citation type="submission" date="2022-06" db="EMBL/GenBank/DDBJ databases">
        <title>Halogeometricum sp. a new haloarchaeum isolate from saline soil.</title>
        <authorList>
            <person name="Strakova D."/>
            <person name="Galisteo C."/>
            <person name="Sanchez-Porro C."/>
            <person name="Ventosa A."/>
        </authorList>
    </citation>
    <scope>NUCLEOTIDE SEQUENCE [LARGE SCALE GENOMIC DNA]</scope>
    <source>
        <strain evidence="1 2">S1BR25-6</strain>
    </source>
</reference>
<gene>
    <name evidence="1" type="ORF">NDI76_20905</name>
</gene>
<evidence type="ECO:0008006" key="3">
    <source>
        <dbReference type="Google" id="ProtNLM"/>
    </source>
</evidence>
<keyword evidence="2" id="KW-1185">Reference proteome</keyword>